<accession>A0A101H0Y6</accession>
<dbReference type="Proteomes" id="UP000264215">
    <property type="component" value="Unassembled WGS sequence"/>
</dbReference>
<dbReference type="InterPro" id="IPR003439">
    <property type="entry name" value="ABC_transporter-like_ATP-bd"/>
</dbReference>
<evidence type="ECO:0000313" key="11">
    <source>
        <dbReference type="Proteomes" id="UP000264215"/>
    </source>
</evidence>
<dbReference type="PANTHER" id="PTHR42711">
    <property type="entry name" value="ABC TRANSPORTER ATP-BINDING PROTEIN"/>
    <property type="match status" value="1"/>
</dbReference>
<keyword evidence="2" id="KW-0813">Transport</keyword>
<proteinExistence type="inferred from homology"/>
<dbReference type="Gene3D" id="3.40.50.300">
    <property type="entry name" value="P-loop containing nucleotide triphosphate hydrolases"/>
    <property type="match status" value="1"/>
</dbReference>
<name>A0A101H0Y6_9BACT</name>
<organism evidence="7 9">
    <name type="scientific">Mesotoga infera</name>
    <dbReference type="NCBI Taxonomy" id="1236046"/>
    <lineage>
        <taxon>Bacteria</taxon>
        <taxon>Thermotogati</taxon>
        <taxon>Thermotogota</taxon>
        <taxon>Thermotogae</taxon>
        <taxon>Kosmotogales</taxon>
        <taxon>Kosmotogaceae</taxon>
        <taxon>Mesotoga</taxon>
    </lineage>
</organism>
<dbReference type="PANTHER" id="PTHR42711:SF5">
    <property type="entry name" value="ABC TRANSPORTER ATP-BINDING PROTEIN NATA"/>
    <property type="match status" value="1"/>
</dbReference>
<evidence type="ECO:0000256" key="4">
    <source>
        <dbReference type="ARBA" id="ARBA00022840"/>
    </source>
</evidence>
<evidence type="ECO:0000313" key="6">
    <source>
        <dbReference type="EMBL" id="HCO69377.1"/>
    </source>
</evidence>
<dbReference type="Pfam" id="PF00005">
    <property type="entry name" value="ABC_tran"/>
    <property type="match status" value="1"/>
</dbReference>
<dbReference type="SUPFAM" id="SSF52540">
    <property type="entry name" value="P-loop containing nucleoside triphosphate hydrolases"/>
    <property type="match status" value="1"/>
</dbReference>
<gene>
    <name evidence="6" type="ORF">DIT26_02125</name>
    <name evidence="7" type="ORF">XD86_0406</name>
    <name evidence="8" type="ORF">XE02_0765</name>
</gene>
<evidence type="ECO:0000313" key="9">
    <source>
        <dbReference type="Proteomes" id="UP000054260"/>
    </source>
</evidence>
<keyword evidence="3" id="KW-0547">Nucleotide-binding</keyword>
<evidence type="ECO:0000256" key="2">
    <source>
        <dbReference type="ARBA" id="ARBA00022448"/>
    </source>
</evidence>
<dbReference type="EMBL" id="LGGW01000059">
    <property type="protein sequence ID" value="KUK89961.1"/>
    <property type="molecule type" value="Genomic_DNA"/>
</dbReference>
<dbReference type="EMBL" id="DQBS01000054">
    <property type="protein sequence ID" value="HCO69377.1"/>
    <property type="molecule type" value="Genomic_DNA"/>
</dbReference>
<reference evidence="7" key="1">
    <citation type="journal article" date="2015" name="MBio">
        <title>Genome-resolved metagenomic analysis reveals roles for candidate phyla and other microbial community members in biogeochemical transformations in oil reservoirs.</title>
        <authorList>
            <person name="Hu P."/>
            <person name="Tom L."/>
            <person name="Singh A."/>
            <person name="Thomas B.C."/>
            <person name="Baker B.J."/>
            <person name="Piceno Y.M."/>
            <person name="Andersen G.L."/>
            <person name="Banfield J.F."/>
        </authorList>
    </citation>
    <scope>NUCLEOTIDE SEQUENCE [LARGE SCALE GENOMIC DNA]</scope>
    <source>
        <strain evidence="7">46_47</strain>
        <strain evidence="8">46_70</strain>
    </source>
</reference>
<evidence type="ECO:0000313" key="8">
    <source>
        <dbReference type="EMBL" id="KUK89961.1"/>
    </source>
</evidence>
<evidence type="ECO:0000256" key="3">
    <source>
        <dbReference type="ARBA" id="ARBA00022741"/>
    </source>
</evidence>
<dbReference type="PROSITE" id="PS50893">
    <property type="entry name" value="ABC_TRANSPORTER_2"/>
    <property type="match status" value="1"/>
</dbReference>
<feature type="domain" description="ABC transporter" evidence="5">
    <location>
        <begin position="5"/>
        <end position="241"/>
    </location>
</feature>
<sequence>MADALLANNIVKTFKKNRKEVRALKGVNLRIKEGEIYGLLGPNGSGKSTFIRIASTLLIPDRGSISIFGFDSVGDSVAIQRMINRVSVEASFFRKLSAVENLSFSAGLYGIPRREALKKINCLSEKFGLDLKRLKDPLEDFSRGMQQKVAIVRAFMTDPKMLLLDEPTTGLDPRAKRDVQNLIRDVKQTMNTTMLLTTHDMDEAEKLCDYVAIIHLGRIVASGRPAELKKQLLGKVDNPSFEDVFLEFTGMSIEEAEYQEVESE</sequence>
<dbReference type="AlphaFoldDB" id="A0A101H0Y6"/>
<reference evidence="9 10" key="2">
    <citation type="journal article" date="2015" name="MBio">
        <title>Genome-Resolved Metagenomic Analysis Reveals Roles for Candidate Phyla and Other Microbial Community Members in Biogeochemical Transformations in Oil Reservoirs.</title>
        <authorList>
            <person name="Hu P."/>
            <person name="Tom L."/>
            <person name="Singh A."/>
            <person name="Thomas B.C."/>
            <person name="Baker B.J."/>
            <person name="Piceno Y.M."/>
            <person name="Andersen G.L."/>
            <person name="Banfield J.F."/>
        </authorList>
    </citation>
    <scope>NUCLEOTIDE SEQUENCE [LARGE SCALE GENOMIC DNA]</scope>
</reference>
<dbReference type="InterPro" id="IPR003593">
    <property type="entry name" value="AAA+_ATPase"/>
</dbReference>
<dbReference type="GO" id="GO:0005524">
    <property type="term" value="F:ATP binding"/>
    <property type="evidence" value="ECO:0007669"/>
    <property type="project" value="UniProtKB-KW"/>
</dbReference>
<dbReference type="PATRIC" id="fig|1236046.5.peg.362"/>
<keyword evidence="4 6" id="KW-0067">ATP-binding</keyword>
<dbReference type="InterPro" id="IPR027417">
    <property type="entry name" value="P-loop_NTPase"/>
</dbReference>
<dbReference type="SMART" id="SM00382">
    <property type="entry name" value="AAA"/>
    <property type="match status" value="1"/>
</dbReference>
<evidence type="ECO:0000259" key="5">
    <source>
        <dbReference type="PROSITE" id="PS50893"/>
    </source>
</evidence>
<evidence type="ECO:0000313" key="10">
    <source>
        <dbReference type="Proteomes" id="UP000055014"/>
    </source>
</evidence>
<dbReference type="Proteomes" id="UP000054260">
    <property type="component" value="Unassembled WGS sequence"/>
</dbReference>
<evidence type="ECO:0000313" key="7">
    <source>
        <dbReference type="EMBL" id="KUK68084.1"/>
    </source>
</evidence>
<evidence type="ECO:0000256" key="1">
    <source>
        <dbReference type="ARBA" id="ARBA00005417"/>
    </source>
</evidence>
<dbReference type="Proteomes" id="UP000055014">
    <property type="component" value="Unassembled WGS sequence"/>
</dbReference>
<comment type="caution">
    <text evidence="7">The sequence shown here is derived from an EMBL/GenBank/DDBJ whole genome shotgun (WGS) entry which is preliminary data.</text>
</comment>
<dbReference type="InterPro" id="IPR050763">
    <property type="entry name" value="ABC_transporter_ATP-binding"/>
</dbReference>
<dbReference type="EMBL" id="LGGH01000039">
    <property type="protein sequence ID" value="KUK68084.1"/>
    <property type="molecule type" value="Genomic_DNA"/>
</dbReference>
<protein>
    <submittedName>
        <fullName evidence="6">ABC transporter ATP-binding protein</fullName>
    </submittedName>
    <submittedName>
        <fullName evidence="7">ABC-type multidrug transport system, ATPase component</fullName>
    </submittedName>
</protein>
<reference evidence="6 11" key="3">
    <citation type="journal article" date="2018" name="Nat. Biotechnol.">
        <title>A standardized bacterial taxonomy based on genome phylogeny substantially revises the tree of life.</title>
        <authorList>
            <person name="Parks D.H."/>
            <person name="Chuvochina M."/>
            <person name="Waite D.W."/>
            <person name="Rinke C."/>
            <person name="Skarshewski A."/>
            <person name="Chaumeil P.A."/>
            <person name="Hugenholtz P."/>
        </authorList>
    </citation>
    <scope>NUCLEOTIDE SEQUENCE [LARGE SCALE GENOMIC DNA]</scope>
    <source>
        <strain evidence="6">UBA9905</strain>
    </source>
</reference>
<dbReference type="GO" id="GO:0016887">
    <property type="term" value="F:ATP hydrolysis activity"/>
    <property type="evidence" value="ECO:0007669"/>
    <property type="project" value="InterPro"/>
</dbReference>
<comment type="similarity">
    <text evidence="1">Belongs to the ABC transporter superfamily.</text>
</comment>